<proteinExistence type="predicted"/>
<keyword evidence="1" id="KW-0863">Zinc-finger</keyword>
<feature type="compositionally biased region" description="Basic residues" evidence="2">
    <location>
        <begin position="74"/>
        <end position="89"/>
    </location>
</feature>
<protein>
    <recommendedName>
        <fullName evidence="3">C3H1-type domain-containing protein</fullName>
    </recommendedName>
</protein>
<gene>
    <name evidence="4" type="ORF">AB1Y20_015739</name>
</gene>
<keyword evidence="1" id="KW-0862">Zinc</keyword>
<feature type="domain" description="C3H1-type" evidence="3">
    <location>
        <begin position="197"/>
        <end position="224"/>
    </location>
</feature>
<feature type="zinc finger region" description="C3H1-type" evidence="1">
    <location>
        <begin position="197"/>
        <end position="224"/>
    </location>
</feature>
<dbReference type="InterPro" id="IPR000571">
    <property type="entry name" value="Znf_CCCH"/>
</dbReference>
<reference evidence="4 5" key="1">
    <citation type="journal article" date="2024" name="Science">
        <title>Giant polyketide synthase enzymes in the biosynthesis of giant marine polyether toxins.</title>
        <authorList>
            <person name="Fallon T.R."/>
            <person name="Shende V.V."/>
            <person name="Wierzbicki I.H."/>
            <person name="Pendleton A.L."/>
            <person name="Watervoot N.F."/>
            <person name="Auber R.P."/>
            <person name="Gonzalez D.J."/>
            <person name="Wisecaver J.H."/>
            <person name="Moore B.S."/>
        </authorList>
    </citation>
    <scope>NUCLEOTIDE SEQUENCE [LARGE SCALE GENOMIC DNA]</scope>
    <source>
        <strain evidence="4 5">12B1</strain>
    </source>
</reference>
<accession>A0AB34JXM7</accession>
<evidence type="ECO:0000259" key="3">
    <source>
        <dbReference type="PROSITE" id="PS50103"/>
    </source>
</evidence>
<dbReference type="PROSITE" id="PS50103">
    <property type="entry name" value="ZF_C3H1"/>
    <property type="match status" value="1"/>
</dbReference>
<comment type="caution">
    <text evidence="4">The sequence shown here is derived from an EMBL/GenBank/DDBJ whole genome shotgun (WGS) entry which is preliminary data.</text>
</comment>
<evidence type="ECO:0000313" key="4">
    <source>
        <dbReference type="EMBL" id="KAL1527054.1"/>
    </source>
</evidence>
<dbReference type="GO" id="GO:0008270">
    <property type="term" value="F:zinc ion binding"/>
    <property type="evidence" value="ECO:0007669"/>
    <property type="project" value="UniProtKB-KW"/>
</dbReference>
<keyword evidence="1" id="KW-0479">Metal-binding</keyword>
<keyword evidence="5" id="KW-1185">Reference proteome</keyword>
<feature type="region of interest" description="Disordered" evidence="2">
    <location>
        <begin position="72"/>
        <end position="106"/>
    </location>
</feature>
<organism evidence="4 5">
    <name type="scientific">Prymnesium parvum</name>
    <name type="common">Toxic golden alga</name>
    <dbReference type="NCBI Taxonomy" id="97485"/>
    <lineage>
        <taxon>Eukaryota</taxon>
        <taxon>Haptista</taxon>
        <taxon>Haptophyta</taxon>
        <taxon>Prymnesiophyceae</taxon>
        <taxon>Prymnesiales</taxon>
        <taxon>Prymnesiaceae</taxon>
        <taxon>Prymnesium</taxon>
    </lineage>
</organism>
<dbReference type="Proteomes" id="UP001515480">
    <property type="component" value="Unassembled WGS sequence"/>
</dbReference>
<dbReference type="AlphaFoldDB" id="A0AB34JXM7"/>
<feature type="compositionally biased region" description="Basic and acidic residues" evidence="2">
    <location>
        <begin position="90"/>
        <end position="99"/>
    </location>
</feature>
<name>A0AB34JXM7_PRYPA</name>
<dbReference type="EMBL" id="JBGBPQ010000003">
    <property type="protein sequence ID" value="KAL1527054.1"/>
    <property type="molecule type" value="Genomic_DNA"/>
</dbReference>
<evidence type="ECO:0000313" key="5">
    <source>
        <dbReference type="Proteomes" id="UP001515480"/>
    </source>
</evidence>
<evidence type="ECO:0000256" key="2">
    <source>
        <dbReference type="SAM" id="MobiDB-lite"/>
    </source>
</evidence>
<feature type="region of interest" description="Disordered" evidence="2">
    <location>
        <begin position="134"/>
        <end position="201"/>
    </location>
</feature>
<sequence length="227" mass="24873">MYTCARQRGNRADAADAALTSAEMTFVGVWQHRLSLTVASASAARLRLNQVVPDLADFAFRVRRGLEGETRWPLSRRSRPQSTRRPKRLRCSETNERSGSRRSKILTTTSRASRACCIFAATYQAQKAANVAAKRGSQAKREPSDDEPGGNGPDKTYSRRQVSAMLKQVGVSQPNKWKKPKDKGGGEGGNATAGGTPSGKALFRDFQAGRCQRGEQCRFQHVTAAEK</sequence>
<evidence type="ECO:0000256" key="1">
    <source>
        <dbReference type="PROSITE-ProRule" id="PRU00723"/>
    </source>
</evidence>